<comment type="caution">
    <text evidence="2">The sequence shown here is derived from an EMBL/GenBank/DDBJ whole genome shotgun (WGS) entry which is preliminary data.</text>
</comment>
<gene>
    <name evidence="2" type="ORF">GCM10009710_18240</name>
</gene>
<dbReference type="InterPro" id="IPR007569">
    <property type="entry name" value="DUF559"/>
</dbReference>
<proteinExistence type="predicted"/>
<evidence type="ECO:0000259" key="1">
    <source>
        <dbReference type="Pfam" id="PF04480"/>
    </source>
</evidence>
<dbReference type="Pfam" id="PF04480">
    <property type="entry name" value="DUF559"/>
    <property type="match status" value="1"/>
</dbReference>
<dbReference type="EMBL" id="BAAAME010000004">
    <property type="protein sequence ID" value="GAA1738274.1"/>
    <property type="molecule type" value="Genomic_DNA"/>
</dbReference>
<dbReference type="Gene3D" id="3.40.960.10">
    <property type="entry name" value="VSR Endonuclease"/>
    <property type="match status" value="1"/>
</dbReference>
<reference evidence="3" key="1">
    <citation type="journal article" date="2019" name="Int. J. Syst. Evol. Microbiol.">
        <title>The Global Catalogue of Microorganisms (GCM) 10K type strain sequencing project: providing services to taxonomists for standard genome sequencing and annotation.</title>
        <authorList>
            <consortium name="The Broad Institute Genomics Platform"/>
            <consortium name="The Broad Institute Genome Sequencing Center for Infectious Disease"/>
            <person name="Wu L."/>
            <person name="Ma J."/>
        </authorList>
    </citation>
    <scope>NUCLEOTIDE SEQUENCE [LARGE SCALE GENOMIC DNA]</scope>
    <source>
        <strain evidence="3">JCM 13518</strain>
    </source>
</reference>
<name>A0ABP4VVZ3_9ACTN</name>
<dbReference type="RefSeq" id="WP_344200363.1">
    <property type="nucleotide sequence ID" value="NZ_BAAAME010000004.1"/>
</dbReference>
<dbReference type="InterPro" id="IPR011335">
    <property type="entry name" value="Restrct_endonuc-II-like"/>
</dbReference>
<dbReference type="Proteomes" id="UP001501057">
    <property type="component" value="Unassembled WGS sequence"/>
</dbReference>
<feature type="domain" description="DUF559" evidence="1">
    <location>
        <begin position="221"/>
        <end position="284"/>
    </location>
</feature>
<evidence type="ECO:0000313" key="3">
    <source>
        <dbReference type="Proteomes" id="UP001501057"/>
    </source>
</evidence>
<sequence>MHPVPDPLHGHPFTRAEAAALGVTDSALRGRRFVRMHEGVYRTAQTEETLDVRLRAARLTLPPGVAISHTTNLRLRGFVIGPVLPLHFAARHRHQHRDPAIVLHRYRHELEFEMRHGFVVLPPARTFVDLGTMLDDRRLLQVGDWMVGTGLVTLMDLRGYCLESHLDGVRRARRVAELVRERVASPRESDLRWWIHRAGLPEPEVNVDIVDDQGRWLARGDLVYRRRKVLVEYDGWQHERDARQRQWDHLRREQLEAAGWRVIVITVADMAKPHTVIARIRQALASAA</sequence>
<accession>A0ABP4VVZ3</accession>
<protein>
    <submittedName>
        <fullName evidence="2">DUF559 domain-containing protein</fullName>
    </submittedName>
</protein>
<organism evidence="2 3">
    <name type="scientific">Aeromicrobium alkaliterrae</name>
    <dbReference type="NCBI Taxonomy" id="302168"/>
    <lineage>
        <taxon>Bacteria</taxon>
        <taxon>Bacillati</taxon>
        <taxon>Actinomycetota</taxon>
        <taxon>Actinomycetes</taxon>
        <taxon>Propionibacteriales</taxon>
        <taxon>Nocardioidaceae</taxon>
        <taxon>Aeromicrobium</taxon>
    </lineage>
</organism>
<evidence type="ECO:0000313" key="2">
    <source>
        <dbReference type="EMBL" id="GAA1738274.1"/>
    </source>
</evidence>
<keyword evidence="3" id="KW-1185">Reference proteome</keyword>
<dbReference type="SUPFAM" id="SSF52980">
    <property type="entry name" value="Restriction endonuclease-like"/>
    <property type="match status" value="1"/>
</dbReference>